<proteinExistence type="predicted"/>
<keyword evidence="3" id="KW-0949">S-adenosyl-L-methionine</keyword>
<evidence type="ECO:0008006" key="6">
    <source>
        <dbReference type="Google" id="ProtNLM"/>
    </source>
</evidence>
<dbReference type="Proteomes" id="UP001244341">
    <property type="component" value="Chromosome 1b"/>
</dbReference>
<keyword evidence="1" id="KW-0489">Methyltransferase</keyword>
<dbReference type="PANTHER" id="PTHR42912:SF96">
    <property type="entry name" value="METHYLTRANSFERASE DOMAIN-CONTAINING PROTEIN"/>
    <property type="match status" value="1"/>
</dbReference>
<accession>A0ABY8TGZ0</accession>
<evidence type="ECO:0000256" key="1">
    <source>
        <dbReference type="ARBA" id="ARBA00022603"/>
    </source>
</evidence>
<evidence type="ECO:0000313" key="5">
    <source>
        <dbReference type="Proteomes" id="UP001244341"/>
    </source>
</evidence>
<dbReference type="InterPro" id="IPR050508">
    <property type="entry name" value="Methyltransf_Superfamily"/>
</dbReference>
<dbReference type="InterPro" id="IPR023576">
    <property type="entry name" value="UbiE/COQ5_MeTrFase_CS"/>
</dbReference>
<evidence type="ECO:0000313" key="4">
    <source>
        <dbReference type="EMBL" id="WIA08339.1"/>
    </source>
</evidence>
<dbReference type="EMBL" id="CP126208">
    <property type="protein sequence ID" value="WIA08339.1"/>
    <property type="molecule type" value="Genomic_DNA"/>
</dbReference>
<evidence type="ECO:0000256" key="2">
    <source>
        <dbReference type="ARBA" id="ARBA00022679"/>
    </source>
</evidence>
<name>A0ABY8TGZ0_TETOB</name>
<dbReference type="InterPro" id="IPR029063">
    <property type="entry name" value="SAM-dependent_MTases_sf"/>
</dbReference>
<dbReference type="PANTHER" id="PTHR42912">
    <property type="entry name" value="METHYLTRANSFERASE"/>
    <property type="match status" value="1"/>
</dbReference>
<organism evidence="4 5">
    <name type="scientific">Tetradesmus obliquus</name>
    <name type="common">Green alga</name>
    <name type="synonym">Acutodesmus obliquus</name>
    <dbReference type="NCBI Taxonomy" id="3088"/>
    <lineage>
        <taxon>Eukaryota</taxon>
        <taxon>Viridiplantae</taxon>
        <taxon>Chlorophyta</taxon>
        <taxon>core chlorophytes</taxon>
        <taxon>Chlorophyceae</taxon>
        <taxon>CS clade</taxon>
        <taxon>Sphaeropleales</taxon>
        <taxon>Scenedesmaceae</taxon>
        <taxon>Tetradesmus</taxon>
    </lineage>
</organism>
<dbReference type="PROSITE" id="PS01184">
    <property type="entry name" value="UBIE_2"/>
    <property type="match status" value="1"/>
</dbReference>
<dbReference type="Gene3D" id="3.40.50.150">
    <property type="entry name" value="Vaccinia Virus protein VP39"/>
    <property type="match status" value="2"/>
</dbReference>
<evidence type="ECO:0000256" key="3">
    <source>
        <dbReference type="ARBA" id="ARBA00022691"/>
    </source>
</evidence>
<sequence length="188" mass="20226">MQPVHYTSHGTQLQPWRGCFALADIQADYDRYAPSYDELDGGAASAALGFPELRQQLLQQASGDVLEVAVGTGLNLPLYDWQRLTSLTGLDLSEGMLIEAAARAALAEMARVLRPGGRLLLLEHSRSDNALLGAYQGATRSLVAPLSKGCDWGQDVPSMLLQLPAMRISSQQRHLAGTLVGLVATKLE</sequence>
<dbReference type="SUPFAM" id="SSF53335">
    <property type="entry name" value="S-adenosyl-L-methionine-dependent methyltransferases"/>
    <property type="match status" value="1"/>
</dbReference>
<gene>
    <name evidence="4" type="ORF">OEZ85_007780</name>
</gene>
<keyword evidence="2" id="KW-0808">Transferase</keyword>
<reference evidence="4 5" key="1">
    <citation type="submission" date="2023-05" db="EMBL/GenBank/DDBJ databases">
        <title>A 100% complete, gapless, phased diploid assembly of the Scenedesmus obliquus UTEX 3031 genome.</title>
        <authorList>
            <person name="Biondi T.C."/>
            <person name="Hanschen E.R."/>
            <person name="Kwon T."/>
            <person name="Eng W."/>
            <person name="Kruse C.P.S."/>
            <person name="Koehler S.I."/>
            <person name="Kunde Y."/>
            <person name="Gleasner C.D."/>
            <person name="You Mak K.T."/>
            <person name="Polle J."/>
            <person name="Hovde B.T."/>
            <person name="Starkenburg S.R."/>
        </authorList>
    </citation>
    <scope>NUCLEOTIDE SEQUENCE [LARGE SCALE GENOMIC DNA]</scope>
    <source>
        <strain evidence="4 5">DOE0152z</strain>
    </source>
</reference>
<keyword evidence="5" id="KW-1185">Reference proteome</keyword>
<protein>
    <recommendedName>
        <fullName evidence="6">Methyltransferase type 11 domain-containing protein</fullName>
    </recommendedName>
</protein>